<protein>
    <submittedName>
        <fullName evidence="5">Integrase</fullName>
    </submittedName>
</protein>
<dbReference type="InterPro" id="IPR010998">
    <property type="entry name" value="Integrase_recombinase_N"/>
</dbReference>
<dbReference type="PROSITE" id="PS51900">
    <property type="entry name" value="CB"/>
    <property type="match status" value="1"/>
</dbReference>
<dbReference type="Gene3D" id="1.10.443.10">
    <property type="entry name" value="Intergrase catalytic core"/>
    <property type="match status" value="1"/>
</dbReference>
<evidence type="ECO:0000256" key="2">
    <source>
        <dbReference type="ARBA" id="ARBA00023172"/>
    </source>
</evidence>
<evidence type="ECO:0000256" key="3">
    <source>
        <dbReference type="PROSITE-ProRule" id="PRU01248"/>
    </source>
</evidence>
<dbReference type="Proteomes" id="UP000732619">
    <property type="component" value="Unassembled WGS sequence"/>
</dbReference>
<feature type="domain" description="Core-binding (CB)" evidence="4">
    <location>
        <begin position="1"/>
        <end position="97"/>
    </location>
</feature>
<dbReference type="AlphaFoldDB" id="A0A8T3VKF6"/>
<dbReference type="GO" id="GO:0006310">
    <property type="term" value="P:DNA recombination"/>
    <property type="evidence" value="ECO:0007669"/>
    <property type="project" value="UniProtKB-KW"/>
</dbReference>
<evidence type="ECO:0000313" key="6">
    <source>
        <dbReference type="Proteomes" id="UP000732619"/>
    </source>
</evidence>
<dbReference type="Gene3D" id="1.10.150.130">
    <property type="match status" value="1"/>
</dbReference>
<proteinExistence type="predicted"/>
<dbReference type="GO" id="GO:0003677">
    <property type="term" value="F:DNA binding"/>
    <property type="evidence" value="ECO:0007669"/>
    <property type="project" value="UniProtKB-UniRule"/>
</dbReference>
<evidence type="ECO:0000313" key="5">
    <source>
        <dbReference type="EMBL" id="MBE6512014.1"/>
    </source>
</evidence>
<dbReference type="InterPro" id="IPR044068">
    <property type="entry name" value="CB"/>
</dbReference>
<dbReference type="SUPFAM" id="SSF56349">
    <property type="entry name" value="DNA breaking-rejoining enzymes"/>
    <property type="match status" value="1"/>
</dbReference>
<dbReference type="InterPro" id="IPR013762">
    <property type="entry name" value="Integrase-like_cat_sf"/>
</dbReference>
<gene>
    <name evidence="5" type="ORF">E7Z75_02525</name>
</gene>
<keyword evidence="2" id="KW-0233">DNA recombination</keyword>
<evidence type="ECO:0000259" key="4">
    <source>
        <dbReference type="PROSITE" id="PS51900"/>
    </source>
</evidence>
<accession>A0A8T3VKF6</accession>
<organism evidence="5 6">
    <name type="scientific">Methanobrevibacter olleyae</name>
    <dbReference type="NCBI Taxonomy" id="294671"/>
    <lineage>
        <taxon>Archaea</taxon>
        <taxon>Methanobacteriati</taxon>
        <taxon>Methanobacteriota</taxon>
        <taxon>Methanomada group</taxon>
        <taxon>Methanobacteria</taxon>
        <taxon>Methanobacteriales</taxon>
        <taxon>Methanobacteriaceae</taxon>
        <taxon>Methanobrevibacter</taxon>
    </lineage>
</organism>
<dbReference type="EMBL" id="SUTG01000006">
    <property type="protein sequence ID" value="MBE6512014.1"/>
    <property type="molecule type" value="Genomic_DNA"/>
</dbReference>
<keyword evidence="1 3" id="KW-0238">DNA-binding</keyword>
<reference evidence="5" key="1">
    <citation type="submission" date="2019-04" db="EMBL/GenBank/DDBJ databases">
        <title>Evolution of Biomass-Degrading Anaerobic Consortia Revealed by Metagenomics.</title>
        <authorList>
            <person name="Peng X."/>
        </authorList>
    </citation>
    <scope>NUCLEOTIDE SEQUENCE</scope>
    <source>
        <strain evidence="5">SIG14</strain>
    </source>
</reference>
<dbReference type="GO" id="GO:0015074">
    <property type="term" value="P:DNA integration"/>
    <property type="evidence" value="ECO:0007669"/>
    <property type="project" value="InterPro"/>
</dbReference>
<dbReference type="InterPro" id="IPR011010">
    <property type="entry name" value="DNA_brk_join_enz"/>
</dbReference>
<sequence>MMSDELLKRFYLNRNIKDSTVRSYRSAIRKYELFHDMAMESLMDEAIDEEEKGIPVKSRKIKNRLLDFRSFLLDSDLSISTVRTYFSRIKTFYRHFEIELPYLNDISFDGVYLSSYDDLPTRDDIRRAYDISSLDFIAVILFISSSGCAKAETLSLTVSDFIKATEDYHDGGSIDYVLEYLENRRDLVPTFYLKRIKTNKFYHTFCSPEASFHIVKYLLTRDDLSLEDKLFDFSDSSLIYNFKKVNDKLGLGFVGRYRRFRAHALRKYHASNIGLSADAIDALQGRAKTKVHEAYIKTNPRRLKEIYIRAMHNVMVFDEWIGEHEEKHIDGKEGTCTFIENQTINITINFTLDGMEYELE</sequence>
<evidence type="ECO:0000256" key="1">
    <source>
        <dbReference type="ARBA" id="ARBA00023125"/>
    </source>
</evidence>
<name>A0A8T3VKF6_METOL</name>
<comment type="caution">
    <text evidence="5">The sequence shown here is derived from an EMBL/GenBank/DDBJ whole genome shotgun (WGS) entry which is preliminary data.</text>
</comment>